<organism evidence="2 3">
    <name type="scientific">Bacteroides reticulotermitis</name>
    <dbReference type="NCBI Taxonomy" id="1133319"/>
    <lineage>
        <taxon>Bacteria</taxon>
        <taxon>Pseudomonadati</taxon>
        <taxon>Bacteroidota</taxon>
        <taxon>Bacteroidia</taxon>
        <taxon>Bacteroidales</taxon>
        <taxon>Bacteroidaceae</taxon>
        <taxon>Bacteroides</taxon>
    </lineage>
</organism>
<evidence type="ECO:0008006" key="4">
    <source>
        <dbReference type="Google" id="ProtNLM"/>
    </source>
</evidence>
<keyword evidence="1" id="KW-0732">Signal</keyword>
<dbReference type="RefSeq" id="WP_044161807.1">
    <property type="nucleotide sequence ID" value="NZ_JACIER010000004.1"/>
</dbReference>
<feature type="chain" id="PRO_5032353129" description="Lipoprotein" evidence="1">
    <location>
        <begin position="23"/>
        <end position="276"/>
    </location>
</feature>
<feature type="signal peptide" evidence="1">
    <location>
        <begin position="1"/>
        <end position="22"/>
    </location>
</feature>
<dbReference type="AlphaFoldDB" id="A0A840CZD2"/>
<comment type="caution">
    <text evidence="2">The sequence shown here is derived from an EMBL/GenBank/DDBJ whole genome shotgun (WGS) entry which is preliminary data.</text>
</comment>
<accession>A0A840CZD2</accession>
<reference evidence="2" key="1">
    <citation type="submission" date="2020-08" db="EMBL/GenBank/DDBJ databases">
        <title>Genomic Encyclopedia of Type Strains, Phase IV (KMG-IV): sequencing the most valuable type-strain genomes for metagenomic binning, comparative biology and taxonomic classification.</title>
        <authorList>
            <person name="Goeker M."/>
        </authorList>
    </citation>
    <scope>NUCLEOTIDE SEQUENCE [LARGE SCALE GENOMIC DNA]</scope>
    <source>
        <strain evidence="2">DSM 105720</strain>
    </source>
</reference>
<evidence type="ECO:0000313" key="3">
    <source>
        <dbReference type="Proteomes" id="UP000560658"/>
    </source>
</evidence>
<name>A0A840CZD2_9BACE</name>
<dbReference type="EMBL" id="JACIER010000004">
    <property type="protein sequence ID" value="MBB4043478.1"/>
    <property type="molecule type" value="Genomic_DNA"/>
</dbReference>
<evidence type="ECO:0000313" key="2">
    <source>
        <dbReference type="EMBL" id="MBB4043478.1"/>
    </source>
</evidence>
<protein>
    <recommendedName>
        <fullName evidence="4">Lipoprotein</fullName>
    </recommendedName>
</protein>
<gene>
    <name evidence="2" type="ORF">GGR06_001260</name>
</gene>
<keyword evidence="3" id="KW-1185">Reference proteome</keyword>
<dbReference type="Proteomes" id="UP000560658">
    <property type="component" value="Unassembled WGS sequence"/>
</dbReference>
<evidence type="ECO:0000256" key="1">
    <source>
        <dbReference type="SAM" id="SignalP"/>
    </source>
</evidence>
<sequence length="276" mass="31395">MKKNNYLFLSRLLLAFIISACSSDSETTISNRTSIDKNEISFYSEALKRPELFHINKNIDTLTTWGFYIQTPGGGGGSYKQLQYSSSGVWRDVEISYYPDICVKKKGFPYGDTYFRARTLAELKFAKVENPSIFEASPWSESLRAISHLLEDGTPLTERDIVVQLNFIFETKTGIGLIESEMFNKFKAELIVNNKRYPITTSFSTDQRNGCRYTYNYSTQKGSQGGGGYHIALDIIDYCNHDFMSFPSASYSFTVFDDATTMTPLYSYNFNVTVIN</sequence>
<proteinExistence type="predicted"/>